<protein>
    <submittedName>
        <fullName evidence="1">SDR family NAD(P)-dependent oxidoreductase</fullName>
    </submittedName>
</protein>
<name>A0ABW4G8V9_9ACTN</name>
<sequence>MNLGLSRNTAMVTGAGRGIGLAIVRALTAEGAALLVDRAVAELGAVKVAS</sequence>
<evidence type="ECO:0000313" key="2">
    <source>
        <dbReference type="Proteomes" id="UP001597097"/>
    </source>
</evidence>
<comment type="caution">
    <text evidence="1">The sequence shown here is derived from an EMBL/GenBank/DDBJ whole genome shotgun (WGS) entry which is preliminary data.</text>
</comment>
<proteinExistence type="predicted"/>
<keyword evidence="2" id="KW-1185">Reference proteome</keyword>
<dbReference type="Pfam" id="PF00106">
    <property type="entry name" value="adh_short"/>
    <property type="match status" value="1"/>
</dbReference>
<reference evidence="2" key="1">
    <citation type="journal article" date="2019" name="Int. J. Syst. Evol. Microbiol.">
        <title>The Global Catalogue of Microorganisms (GCM) 10K type strain sequencing project: providing services to taxonomists for standard genome sequencing and annotation.</title>
        <authorList>
            <consortium name="The Broad Institute Genomics Platform"/>
            <consortium name="The Broad Institute Genome Sequencing Center for Infectious Disease"/>
            <person name="Wu L."/>
            <person name="Ma J."/>
        </authorList>
    </citation>
    <scope>NUCLEOTIDE SEQUENCE [LARGE SCALE GENOMIC DNA]</scope>
    <source>
        <strain evidence="2">CGMCC 1.15399</strain>
    </source>
</reference>
<dbReference type="InterPro" id="IPR002347">
    <property type="entry name" value="SDR_fam"/>
</dbReference>
<evidence type="ECO:0000313" key="1">
    <source>
        <dbReference type="EMBL" id="MFD1538986.1"/>
    </source>
</evidence>
<dbReference type="EMBL" id="JBHUCM010000015">
    <property type="protein sequence ID" value="MFD1538986.1"/>
    <property type="molecule type" value="Genomic_DNA"/>
</dbReference>
<dbReference type="RefSeq" id="WP_219539652.1">
    <property type="nucleotide sequence ID" value="NZ_JAHKRM010000069.1"/>
</dbReference>
<accession>A0ABW4G8V9</accession>
<gene>
    <name evidence="1" type="ORF">ACFSJ0_18160</name>
</gene>
<organism evidence="1 2">
    <name type="scientific">Nonomuraea guangzhouensis</name>
    <dbReference type="NCBI Taxonomy" id="1291555"/>
    <lineage>
        <taxon>Bacteria</taxon>
        <taxon>Bacillati</taxon>
        <taxon>Actinomycetota</taxon>
        <taxon>Actinomycetes</taxon>
        <taxon>Streptosporangiales</taxon>
        <taxon>Streptosporangiaceae</taxon>
        <taxon>Nonomuraea</taxon>
    </lineage>
</organism>
<dbReference type="Proteomes" id="UP001597097">
    <property type="component" value="Unassembled WGS sequence"/>
</dbReference>